<dbReference type="EMBL" id="JAGDFM010000009">
    <property type="protein sequence ID" value="KAG7392680.1"/>
    <property type="molecule type" value="Genomic_DNA"/>
</dbReference>
<protein>
    <submittedName>
        <fullName evidence="3">Tubulinyl-Tyr carboxypeptidase 2</fullName>
    </submittedName>
</protein>
<feature type="region of interest" description="Disordered" evidence="2">
    <location>
        <begin position="272"/>
        <end position="292"/>
    </location>
</feature>
<dbReference type="PANTHER" id="PTHR15750">
    <property type="entry name" value="VASOHIBIN-1-LIKE ISOFORM X2"/>
    <property type="match status" value="1"/>
</dbReference>
<dbReference type="InterPro" id="IPR028131">
    <property type="entry name" value="VASH1"/>
</dbReference>
<dbReference type="Pfam" id="PF14822">
    <property type="entry name" value="Vasohibin"/>
    <property type="match status" value="1"/>
</dbReference>
<sequence length="469" mass="52266">MAAISSDELQDAWQKVKAMAIIPEPPEPKLPSFGPKVSIKTKLHAIQSLITSLEYNYTGTLYFDVNKNRSFKSIANTAKEILKEGLPIQCLEAVFLGAYLTAGLSNLERFPISFKTTAGTSTHRHIVLGIRHQQQKWGALGLSRCDKLMYKDMRFDSLSDMVLDYCNEFQNVCHKVAKVNVGFPLTHDIHSSERVEWRVLNIPVDTNNWTEIAKQLDGFGKDAAEIESFKKVKGELPAWFGTKYALNAPEVELGVRSPRAAQRFDSFSDDFGEFEEETQTQEPAPVPTPRAVPKSILVTPDEFMFKKPSSSATPAPPTNVFLQNTSSSPFLIEIEDNSGLLEIVTKTQPVFPQEKTQQAEERDEAKLKANLTRAISTFRISAKGMIVVAIKYNPPWSVTNKLVPSEKSPQTKLIKKGTNGNSNSDAVNESRQVVTFRCTPMTRASENLPDALPDGETFTLETAFVLKDM</sequence>
<feature type="active site" evidence="1">
    <location>
        <position position="125"/>
    </location>
</feature>
<reference evidence="3" key="1">
    <citation type="submission" date="2021-02" db="EMBL/GenBank/DDBJ databases">
        <authorList>
            <person name="Palmer J.M."/>
        </authorList>
    </citation>
    <scope>NUCLEOTIDE SEQUENCE</scope>
    <source>
        <strain evidence="3">SCRP734</strain>
    </source>
</reference>
<feature type="active site" evidence="1">
    <location>
        <position position="90"/>
    </location>
</feature>
<dbReference type="Proteomes" id="UP000694044">
    <property type="component" value="Unassembled WGS sequence"/>
</dbReference>
<gene>
    <name evidence="3" type="primary">VASH2</name>
    <name evidence="3" type="ORF">PHYPSEUDO_015068</name>
</gene>
<accession>A0A8T1WKZ8</accession>
<evidence type="ECO:0000256" key="1">
    <source>
        <dbReference type="PIRSR" id="PIRSR628131-1"/>
    </source>
</evidence>
<comment type="caution">
    <text evidence="3">The sequence shown here is derived from an EMBL/GenBank/DDBJ whole genome shotgun (WGS) entry which is preliminary data.</text>
</comment>
<dbReference type="GO" id="GO:0005737">
    <property type="term" value="C:cytoplasm"/>
    <property type="evidence" value="ECO:0007669"/>
    <property type="project" value="InterPro"/>
</dbReference>
<dbReference type="GO" id="GO:0004180">
    <property type="term" value="F:carboxypeptidase activity"/>
    <property type="evidence" value="ECO:0007669"/>
    <property type="project" value="UniProtKB-KW"/>
</dbReference>
<dbReference type="AlphaFoldDB" id="A0A8T1WKZ8"/>
<dbReference type="OrthoDB" id="9974232at2759"/>
<keyword evidence="3" id="KW-0378">Hydrolase</keyword>
<keyword evidence="3" id="KW-0645">Protease</keyword>
<dbReference type="PANTHER" id="PTHR15750:SF2">
    <property type="entry name" value="VASOHIBIN"/>
    <property type="match status" value="1"/>
</dbReference>
<keyword evidence="4" id="KW-1185">Reference proteome</keyword>
<name>A0A8T1WKZ8_9STRA</name>
<evidence type="ECO:0000313" key="3">
    <source>
        <dbReference type="EMBL" id="KAG7392680.1"/>
    </source>
</evidence>
<evidence type="ECO:0000313" key="4">
    <source>
        <dbReference type="Proteomes" id="UP000694044"/>
    </source>
</evidence>
<proteinExistence type="predicted"/>
<keyword evidence="3" id="KW-0121">Carboxypeptidase</keyword>
<evidence type="ECO:0000256" key="2">
    <source>
        <dbReference type="SAM" id="MobiDB-lite"/>
    </source>
</evidence>
<organism evidence="3 4">
    <name type="scientific">Phytophthora pseudosyringae</name>
    <dbReference type="NCBI Taxonomy" id="221518"/>
    <lineage>
        <taxon>Eukaryota</taxon>
        <taxon>Sar</taxon>
        <taxon>Stramenopiles</taxon>
        <taxon>Oomycota</taxon>
        <taxon>Peronosporomycetes</taxon>
        <taxon>Peronosporales</taxon>
        <taxon>Peronosporaceae</taxon>
        <taxon>Phytophthora</taxon>
    </lineage>
</organism>
<feature type="active site" evidence="1">
    <location>
        <position position="143"/>
    </location>
</feature>